<dbReference type="Pfam" id="PF12161">
    <property type="entry name" value="HsdM_N"/>
    <property type="match status" value="1"/>
</dbReference>
<evidence type="ECO:0000256" key="7">
    <source>
        <dbReference type="ARBA" id="ARBA00047942"/>
    </source>
</evidence>
<dbReference type="GeneID" id="303368259"/>
<evidence type="ECO:0000256" key="6">
    <source>
        <dbReference type="ARBA" id="ARBA00022747"/>
    </source>
</evidence>
<evidence type="ECO:0000313" key="12">
    <source>
        <dbReference type="EMBL" id="SKA05213.1"/>
    </source>
</evidence>
<proteinExistence type="inferred from homology"/>
<dbReference type="InterPro" id="IPR038333">
    <property type="entry name" value="T1MK-like_N_sf"/>
</dbReference>
<dbReference type="OrthoDB" id="9814572at2"/>
<dbReference type="STRING" id="225004.SAMN02745152_02043"/>
<keyword evidence="13" id="KW-1185">Reference proteome</keyword>
<dbReference type="GO" id="GO:0009307">
    <property type="term" value="P:DNA restriction-modification system"/>
    <property type="evidence" value="ECO:0007669"/>
    <property type="project" value="UniProtKB-KW"/>
</dbReference>
<organism evidence="12 13">
    <name type="scientific">Treponema berlinense</name>
    <dbReference type="NCBI Taxonomy" id="225004"/>
    <lineage>
        <taxon>Bacteria</taxon>
        <taxon>Pseudomonadati</taxon>
        <taxon>Spirochaetota</taxon>
        <taxon>Spirochaetia</taxon>
        <taxon>Spirochaetales</taxon>
        <taxon>Treponemataceae</taxon>
        <taxon>Treponema</taxon>
    </lineage>
</organism>
<evidence type="ECO:0000259" key="10">
    <source>
        <dbReference type="Pfam" id="PF02384"/>
    </source>
</evidence>
<evidence type="ECO:0000256" key="8">
    <source>
        <dbReference type="SAM" id="Coils"/>
    </source>
</evidence>
<dbReference type="InterPro" id="IPR029063">
    <property type="entry name" value="SAM-dependent_MTases_sf"/>
</dbReference>
<evidence type="ECO:0000256" key="3">
    <source>
        <dbReference type="ARBA" id="ARBA00022603"/>
    </source>
</evidence>
<comment type="similarity">
    <text evidence="1">Belongs to the N(4)/N(6)-methyltransferase family.</text>
</comment>
<dbReference type="PRINTS" id="PR00507">
    <property type="entry name" value="N12N6MTFRASE"/>
</dbReference>
<dbReference type="GO" id="GO:0032259">
    <property type="term" value="P:methylation"/>
    <property type="evidence" value="ECO:0007669"/>
    <property type="project" value="UniProtKB-KW"/>
</dbReference>
<keyword evidence="6" id="KW-0680">Restriction system</keyword>
<protein>
    <recommendedName>
        <fullName evidence="2">site-specific DNA-methyltransferase (adenine-specific)</fullName>
        <ecNumber evidence="2">2.1.1.72</ecNumber>
    </recommendedName>
</protein>
<dbReference type="EMBL" id="FUXC01000015">
    <property type="protein sequence ID" value="SKA05213.1"/>
    <property type="molecule type" value="Genomic_DNA"/>
</dbReference>
<dbReference type="Proteomes" id="UP000190395">
    <property type="component" value="Unassembled WGS sequence"/>
</dbReference>
<keyword evidence="4" id="KW-0808">Transferase</keyword>
<reference evidence="12 13" key="1">
    <citation type="submission" date="2017-02" db="EMBL/GenBank/DDBJ databases">
        <authorList>
            <person name="Peterson S.W."/>
        </authorList>
    </citation>
    <scope>NUCLEOTIDE SEQUENCE [LARGE SCALE GENOMIC DNA]</scope>
    <source>
        <strain evidence="12 13">ATCC BAA-909</strain>
    </source>
</reference>
<feature type="domain" description="N6 adenine-specific DNA methyltransferase N-terminal" evidence="11">
    <location>
        <begin position="10"/>
        <end position="122"/>
    </location>
</feature>
<feature type="coiled-coil region" evidence="8">
    <location>
        <begin position="768"/>
        <end position="795"/>
    </location>
</feature>
<feature type="coiled-coil region" evidence="8">
    <location>
        <begin position="647"/>
        <end position="722"/>
    </location>
</feature>
<dbReference type="PROSITE" id="PS51257">
    <property type="entry name" value="PROKAR_LIPOPROTEIN"/>
    <property type="match status" value="1"/>
</dbReference>
<accession>A0A1T4QN71</accession>
<feature type="region of interest" description="Disordered" evidence="9">
    <location>
        <begin position="608"/>
        <end position="627"/>
    </location>
</feature>
<sequence length="800" mass="91260">MAVKKSQLYSSLWASCDKLRGGMDASQYKDYILTLLFVKYVSDKYKDDPYGAIAIPKGASFEDLVALKGNKNIGEEIDKLIAKLAEANNLTGIINNAHFNDESKIGKGDEMVDKLTGLIAIFQKPELDFKNNKAEDDDLIGDAYEYLMRNFATASGKSKGQFYTPAEVSRILAKVIDISNCKNRDATIYDPACGSGSLLIRAANEAPFPLAIYGQEKDISTAGLAKMNVVLHNIPSGEIHSDNTFSDPWYKDDNDDTKLRKFDYIVANPPFSMKNWMDGLKPYGRFDDYDELPPEKNGDYAWLLHIIKSMKNNTGKAAVILPHGVLFRGNAEESIRKNIIDRHLIKGIIGLPANLFYGTGIPACIIVLDKENTASRTGIFMIDASYGFIKDGDKNRLREQDIYKIVTTFNSMTEVPGFSRFVPFAEIIEKNTYNLNIPRYIDSSEKEDLQSIEAHLYGGIPQEDIDNIPHFWNVFPNLKKEIFGEYTGRKGFYKLLIQKDDVHKTITENAEFLEYNKKVNKAFEEWKAFANPILTNLKPSDSNKEIILKLSEKILSKFTKLELLDKYDVYQVLLAYWNETMNDDVLLVIQDELGYKLAKITDDIKEEPKESKKAKKDSAKEKKPKEPKVIGWEGRLIPKQIVLDAFFESEQKSIEEAEEKLSQTESEFEEFVEENCVDVAEDDELSQEPEILKKCKAYEASIKSQKKTIADLKKKLDENCRKRYDAFTDSEITDFLVNRKWYKTIDQGIQNLYVTVANHLTKRIVELYERYENTLPELTEKLAEEEKEVSAHLAQMGFKL</sequence>
<dbReference type="InterPro" id="IPR051537">
    <property type="entry name" value="DNA_Adenine_Mtase"/>
</dbReference>
<name>A0A1T4QN71_9SPIR</name>
<evidence type="ECO:0000256" key="1">
    <source>
        <dbReference type="ARBA" id="ARBA00006594"/>
    </source>
</evidence>
<dbReference type="GO" id="GO:0008170">
    <property type="term" value="F:N-methyltransferase activity"/>
    <property type="evidence" value="ECO:0007669"/>
    <property type="project" value="InterPro"/>
</dbReference>
<dbReference type="InterPro" id="IPR022749">
    <property type="entry name" value="D12N6_MeTrfase_N"/>
</dbReference>
<evidence type="ECO:0000256" key="9">
    <source>
        <dbReference type="SAM" id="MobiDB-lite"/>
    </source>
</evidence>
<evidence type="ECO:0000256" key="2">
    <source>
        <dbReference type="ARBA" id="ARBA00011900"/>
    </source>
</evidence>
<dbReference type="PANTHER" id="PTHR42933:SF3">
    <property type="entry name" value="TYPE I RESTRICTION ENZYME MJAVIII METHYLASE SUBUNIT"/>
    <property type="match status" value="1"/>
</dbReference>
<dbReference type="PANTHER" id="PTHR42933">
    <property type="entry name" value="SLR6095 PROTEIN"/>
    <property type="match status" value="1"/>
</dbReference>
<dbReference type="EC" id="2.1.1.72" evidence="2"/>
<keyword evidence="3" id="KW-0489">Methyltransferase</keyword>
<dbReference type="SUPFAM" id="SSF53335">
    <property type="entry name" value="S-adenosyl-L-methionine-dependent methyltransferases"/>
    <property type="match status" value="1"/>
</dbReference>
<evidence type="ECO:0000256" key="5">
    <source>
        <dbReference type="ARBA" id="ARBA00022691"/>
    </source>
</evidence>
<dbReference type="Pfam" id="PF02384">
    <property type="entry name" value="N6_Mtase"/>
    <property type="match status" value="1"/>
</dbReference>
<comment type="catalytic activity">
    <reaction evidence="7">
        <text>a 2'-deoxyadenosine in DNA + S-adenosyl-L-methionine = an N(6)-methyl-2'-deoxyadenosine in DNA + S-adenosyl-L-homocysteine + H(+)</text>
        <dbReference type="Rhea" id="RHEA:15197"/>
        <dbReference type="Rhea" id="RHEA-COMP:12418"/>
        <dbReference type="Rhea" id="RHEA-COMP:12419"/>
        <dbReference type="ChEBI" id="CHEBI:15378"/>
        <dbReference type="ChEBI" id="CHEBI:57856"/>
        <dbReference type="ChEBI" id="CHEBI:59789"/>
        <dbReference type="ChEBI" id="CHEBI:90615"/>
        <dbReference type="ChEBI" id="CHEBI:90616"/>
        <dbReference type="EC" id="2.1.1.72"/>
    </reaction>
</comment>
<dbReference type="GO" id="GO:0003677">
    <property type="term" value="F:DNA binding"/>
    <property type="evidence" value="ECO:0007669"/>
    <property type="project" value="InterPro"/>
</dbReference>
<keyword evidence="8" id="KW-0175">Coiled coil</keyword>
<gene>
    <name evidence="12" type="ORF">SAMN02745152_02043</name>
</gene>
<evidence type="ECO:0000256" key="4">
    <source>
        <dbReference type="ARBA" id="ARBA00022679"/>
    </source>
</evidence>
<dbReference type="RefSeq" id="WP_143592698.1">
    <property type="nucleotide sequence ID" value="NZ_FUXC01000015.1"/>
</dbReference>
<dbReference type="Gene3D" id="1.20.1260.30">
    <property type="match status" value="2"/>
</dbReference>
<dbReference type="GO" id="GO:0009007">
    <property type="term" value="F:site-specific DNA-methyltransferase (adenine-specific) activity"/>
    <property type="evidence" value="ECO:0007669"/>
    <property type="project" value="UniProtKB-EC"/>
</dbReference>
<keyword evidence="5" id="KW-0949">S-adenosyl-L-methionine</keyword>
<evidence type="ECO:0000259" key="11">
    <source>
        <dbReference type="Pfam" id="PF12161"/>
    </source>
</evidence>
<dbReference type="AlphaFoldDB" id="A0A1T4QN71"/>
<dbReference type="InterPro" id="IPR003356">
    <property type="entry name" value="DNA_methylase_A-5"/>
</dbReference>
<dbReference type="PROSITE" id="PS00092">
    <property type="entry name" value="N6_MTASE"/>
    <property type="match status" value="1"/>
</dbReference>
<evidence type="ECO:0000313" key="13">
    <source>
        <dbReference type="Proteomes" id="UP000190395"/>
    </source>
</evidence>
<dbReference type="Gene3D" id="3.40.50.150">
    <property type="entry name" value="Vaccinia Virus protein VP39"/>
    <property type="match status" value="1"/>
</dbReference>
<feature type="domain" description="DNA methylase adenine-specific" evidence="10">
    <location>
        <begin position="136"/>
        <end position="448"/>
    </location>
</feature>
<dbReference type="InterPro" id="IPR002052">
    <property type="entry name" value="DNA_methylase_N6_adenine_CS"/>
</dbReference>